<evidence type="ECO:0008006" key="14">
    <source>
        <dbReference type="Google" id="ProtNLM"/>
    </source>
</evidence>
<keyword evidence="4" id="KW-0808">Transferase</keyword>
<evidence type="ECO:0000313" key="12">
    <source>
        <dbReference type="EMBL" id="GAQ83978.1"/>
    </source>
</evidence>
<sequence length="529" mass="55275">MALLSVSLFAHSTAALCVPSEPYVDCNFHALSSPHWPALSGDAPALTAAWKAAVAQTPEYPEGRFAGEGLVITATKLDLVNVPVLLTTLQSEGFDLPVEIWYSGDVSPDVMTSLLTSYSKLVIKNVANYASDDDLRSTETSQGEHVFQAKPIAILHSSFEEVLFLDADNIPMANPAALFRSAQYQTTGALFWPDFWRTATGNPIWSILGVSSQGQEQESGQIFVDKRRAWKALNLAFFFAKDSTFQKMINGDKEAFRLAFLATGTPFAMVGTPVAAAGAETDSGGFCGHTMVQHDPESGAPLFLHHNSLKHGAAVTWQVMKAVPAGKGFSVVPLPPATINGEPVSCLDLAGADVIITPEPFSAFETTFAKLQAAADPALKRVSQNEFTSVSLATARKLLQGNGSATVPPSSPGVCPSGANYCYSSGGSILTCCLTSCSGVYASLDPAVDAVQFCNAFGGGVDYGGTPVGTTPSPSTLVAGVPPTGGVCLPGFFNQPCFPAGGTGPAICCPSAFYQCAGTDGPTPFCQPV</sequence>
<keyword evidence="13" id="KW-1185">Reference proteome</keyword>
<gene>
    <name evidence="12" type="ORF">KFL_001710080</name>
</gene>
<dbReference type="InterPro" id="IPR022751">
    <property type="entry name" value="Alpha_mannosyltransferase"/>
</dbReference>
<evidence type="ECO:0000256" key="5">
    <source>
        <dbReference type="ARBA" id="ARBA00022692"/>
    </source>
</evidence>
<evidence type="ECO:0000256" key="11">
    <source>
        <dbReference type="SAM" id="SignalP"/>
    </source>
</evidence>
<name>A0A1Y1I798_KLENI</name>
<keyword evidence="6" id="KW-0735">Signal-anchor</keyword>
<organism evidence="12 13">
    <name type="scientific">Klebsormidium nitens</name>
    <name type="common">Green alga</name>
    <name type="synonym">Ulothrix nitens</name>
    <dbReference type="NCBI Taxonomy" id="105231"/>
    <lineage>
        <taxon>Eukaryota</taxon>
        <taxon>Viridiplantae</taxon>
        <taxon>Streptophyta</taxon>
        <taxon>Klebsormidiophyceae</taxon>
        <taxon>Klebsormidiales</taxon>
        <taxon>Klebsormidiaceae</taxon>
        <taxon>Klebsormidium</taxon>
    </lineage>
</organism>
<keyword evidence="8" id="KW-0333">Golgi apparatus</keyword>
<evidence type="ECO:0000313" key="13">
    <source>
        <dbReference type="Proteomes" id="UP000054558"/>
    </source>
</evidence>
<reference evidence="12 13" key="1">
    <citation type="journal article" date="2014" name="Nat. Commun.">
        <title>Klebsormidium flaccidum genome reveals primary factors for plant terrestrial adaptation.</title>
        <authorList>
            <person name="Hori K."/>
            <person name="Maruyama F."/>
            <person name="Fujisawa T."/>
            <person name="Togashi T."/>
            <person name="Yamamoto N."/>
            <person name="Seo M."/>
            <person name="Sato S."/>
            <person name="Yamada T."/>
            <person name="Mori H."/>
            <person name="Tajima N."/>
            <person name="Moriyama T."/>
            <person name="Ikeuchi M."/>
            <person name="Watanabe M."/>
            <person name="Wada H."/>
            <person name="Kobayashi K."/>
            <person name="Saito M."/>
            <person name="Masuda T."/>
            <person name="Sasaki-Sekimoto Y."/>
            <person name="Mashiguchi K."/>
            <person name="Awai K."/>
            <person name="Shimojima M."/>
            <person name="Masuda S."/>
            <person name="Iwai M."/>
            <person name="Nobusawa T."/>
            <person name="Narise T."/>
            <person name="Kondo S."/>
            <person name="Saito H."/>
            <person name="Sato R."/>
            <person name="Murakawa M."/>
            <person name="Ihara Y."/>
            <person name="Oshima-Yamada Y."/>
            <person name="Ohtaka K."/>
            <person name="Satoh M."/>
            <person name="Sonobe K."/>
            <person name="Ishii M."/>
            <person name="Ohtani R."/>
            <person name="Kanamori-Sato M."/>
            <person name="Honoki R."/>
            <person name="Miyazaki D."/>
            <person name="Mochizuki H."/>
            <person name="Umetsu J."/>
            <person name="Higashi K."/>
            <person name="Shibata D."/>
            <person name="Kamiya Y."/>
            <person name="Sato N."/>
            <person name="Nakamura Y."/>
            <person name="Tabata S."/>
            <person name="Ida S."/>
            <person name="Kurokawa K."/>
            <person name="Ohta H."/>
        </authorList>
    </citation>
    <scope>NUCLEOTIDE SEQUENCE [LARGE SCALE GENOMIC DNA]</scope>
    <source>
        <strain evidence="12 13">NIES-2285</strain>
    </source>
</reference>
<feature type="signal peptide" evidence="11">
    <location>
        <begin position="1"/>
        <end position="15"/>
    </location>
</feature>
<dbReference type="GO" id="GO:0000026">
    <property type="term" value="F:alpha-1,2-mannosyltransferase activity"/>
    <property type="evidence" value="ECO:0000318"/>
    <property type="project" value="GO_Central"/>
</dbReference>
<keyword evidence="7" id="KW-1133">Transmembrane helix</keyword>
<protein>
    <recommendedName>
        <fullName evidence="14">Glycosyltransferase family 71 protein</fullName>
    </recommendedName>
</protein>
<dbReference type="GO" id="GO:0005794">
    <property type="term" value="C:Golgi apparatus"/>
    <property type="evidence" value="ECO:0000318"/>
    <property type="project" value="GO_Central"/>
</dbReference>
<evidence type="ECO:0000256" key="10">
    <source>
        <dbReference type="ARBA" id="ARBA00037847"/>
    </source>
</evidence>
<comment type="similarity">
    <text evidence="3">Belongs to the MNN1/MNT family.</text>
</comment>
<dbReference type="Pfam" id="PF11051">
    <property type="entry name" value="Mannosyl_trans3"/>
    <property type="match status" value="2"/>
</dbReference>
<evidence type="ECO:0000256" key="9">
    <source>
        <dbReference type="ARBA" id="ARBA00023136"/>
    </source>
</evidence>
<evidence type="ECO:0000256" key="4">
    <source>
        <dbReference type="ARBA" id="ARBA00022679"/>
    </source>
</evidence>
<evidence type="ECO:0000256" key="1">
    <source>
        <dbReference type="ARBA" id="ARBA00004394"/>
    </source>
</evidence>
<dbReference type="Proteomes" id="UP000054558">
    <property type="component" value="Unassembled WGS sequence"/>
</dbReference>
<dbReference type="InterPro" id="IPR029044">
    <property type="entry name" value="Nucleotide-diphossugar_trans"/>
</dbReference>
<keyword evidence="11" id="KW-0732">Signal</keyword>
<evidence type="ECO:0000256" key="3">
    <source>
        <dbReference type="ARBA" id="ARBA00009105"/>
    </source>
</evidence>
<dbReference type="GO" id="GO:0000139">
    <property type="term" value="C:Golgi membrane"/>
    <property type="evidence" value="ECO:0007669"/>
    <property type="project" value="UniProtKB-SubCell"/>
</dbReference>
<evidence type="ECO:0000256" key="7">
    <source>
        <dbReference type="ARBA" id="ARBA00022989"/>
    </source>
</evidence>
<feature type="chain" id="PRO_5012530629" description="Glycosyltransferase family 71 protein" evidence="11">
    <location>
        <begin position="16"/>
        <end position="529"/>
    </location>
</feature>
<evidence type="ECO:0000256" key="6">
    <source>
        <dbReference type="ARBA" id="ARBA00022968"/>
    </source>
</evidence>
<accession>A0A1Y1I798</accession>
<dbReference type="GO" id="GO:0046354">
    <property type="term" value="P:mannan biosynthetic process"/>
    <property type="evidence" value="ECO:0000318"/>
    <property type="project" value="GO_Central"/>
</dbReference>
<dbReference type="AlphaFoldDB" id="A0A1Y1I798"/>
<proteinExistence type="inferred from homology"/>
<evidence type="ECO:0000256" key="2">
    <source>
        <dbReference type="ARBA" id="ARBA00004606"/>
    </source>
</evidence>
<dbReference type="EMBL" id="DF237120">
    <property type="protein sequence ID" value="GAQ83978.1"/>
    <property type="molecule type" value="Genomic_DNA"/>
</dbReference>
<dbReference type="STRING" id="105231.A0A1Y1I798"/>
<comment type="subcellular location">
    <subcellularLocation>
        <location evidence="10">Endomembrane system</location>
        <topology evidence="10">Single-pass membrane protein</topology>
    </subcellularLocation>
    <subcellularLocation>
        <location evidence="1">Golgi apparatus membrane</location>
    </subcellularLocation>
    <subcellularLocation>
        <location evidence="2">Membrane</location>
        <topology evidence="2">Single-pass type II membrane protein</topology>
    </subcellularLocation>
</comment>
<evidence type="ECO:0000256" key="8">
    <source>
        <dbReference type="ARBA" id="ARBA00023034"/>
    </source>
</evidence>
<dbReference type="PANTHER" id="PTHR31646">
    <property type="entry name" value="ALPHA-1,2-MANNOSYLTRANSFERASE MNN2"/>
    <property type="match status" value="1"/>
</dbReference>
<dbReference type="OrthoDB" id="2156260at2759"/>
<dbReference type="SUPFAM" id="SSF53448">
    <property type="entry name" value="Nucleotide-diphospho-sugar transferases"/>
    <property type="match status" value="1"/>
</dbReference>
<dbReference type="PANTHER" id="PTHR31646:SF1">
    <property type="entry name" value="ALPHA-1,2-MANNOSYLTRANSFERASE MNN2"/>
    <property type="match status" value="1"/>
</dbReference>
<keyword evidence="9" id="KW-0472">Membrane</keyword>
<keyword evidence="5" id="KW-0812">Transmembrane</keyword>